<evidence type="ECO:0000313" key="1">
    <source>
        <dbReference type="EMBL" id="CAG8530689.1"/>
    </source>
</evidence>
<sequence>MITESAQDQLIPQVGQKSFLQACFQKSLCENLRLVSQQKYLRVIETCNITLETCLAE</sequence>
<protein>
    <submittedName>
        <fullName evidence="1">17424_t:CDS:1</fullName>
    </submittedName>
</protein>
<feature type="non-terminal residue" evidence="1">
    <location>
        <position position="1"/>
    </location>
</feature>
<name>A0A9N9AF07_9GLOM</name>
<accession>A0A9N9AF07</accession>
<reference evidence="1" key="1">
    <citation type="submission" date="2021-06" db="EMBL/GenBank/DDBJ databases">
        <authorList>
            <person name="Kallberg Y."/>
            <person name="Tangrot J."/>
            <person name="Rosling A."/>
        </authorList>
    </citation>
    <scope>NUCLEOTIDE SEQUENCE</scope>
    <source>
        <strain evidence="1">FL966</strain>
    </source>
</reference>
<organism evidence="1 2">
    <name type="scientific">Cetraspora pellucida</name>
    <dbReference type="NCBI Taxonomy" id="1433469"/>
    <lineage>
        <taxon>Eukaryota</taxon>
        <taxon>Fungi</taxon>
        <taxon>Fungi incertae sedis</taxon>
        <taxon>Mucoromycota</taxon>
        <taxon>Glomeromycotina</taxon>
        <taxon>Glomeromycetes</taxon>
        <taxon>Diversisporales</taxon>
        <taxon>Gigasporaceae</taxon>
        <taxon>Cetraspora</taxon>
    </lineage>
</organism>
<dbReference type="AlphaFoldDB" id="A0A9N9AF07"/>
<dbReference type="Proteomes" id="UP000789759">
    <property type="component" value="Unassembled WGS sequence"/>
</dbReference>
<proteinExistence type="predicted"/>
<comment type="caution">
    <text evidence="1">The sequence shown here is derived from an EMBL/GenBank/DDBJ whole genome shotgun (WGS) entry which is preliminary data.</text>
</comment>
<dbReference type="EMBL" id="CAJVQA010001911">
    <property type="protein sequence ID" value="CAG8530689.1"/>
    <property type="molecule type" value="Genomic_DNA"/>
</dbReference>
<gene>
    <name evidence="1" type="ORF">CPELLU_LOCUS3829</name>
</gene>
<keyword evidence="2" id="KW-1185">Reference proteome</keyword>
<evidence type="ECO:0000313" key="2">
    <source>
        <dbReference type="Proteomes" id="UP000789759"/>
    </source>
</evidence>